<gene>
    <name evidence="5" type="primary">PLEST001647</name>
    <name evidence="5" type="ORF">PLESTB_000830200</name>
</gene>
<evidence type="ECO:0000313" key="5">
    <source>
        <dbReference type="EMBL" id="GLC54160.1"/>
    </source>
</evidence>
<dbReference type="InterPro" id="IPR027417">
    <property type="entry name" value="P-loop_NTPase"/>
</dbReference>
<dbReference type="AlphaFoldDB" id="A0A9W6BLV8"/>
<feature type="compositionally biased region" description="Low complexity" evidence="2">
    <location>
        <begin position="76"/>
        <end position="88"/>
    </location>
</feature>
<keyword evidence="3" id="KW-1133">Transmembrane helix</keyword>
<sequence>MSTYVTHRRIIGAHKPPRASNTWTEKILSLLLVAALICLGVACVIALLQVLQPSDSATTLPVRLDPKASQQKTESAAAADTRVDPAAASSTSSAVMESAARAGAVTALDSEPSAEELARYRKAARVLDPEVMQHVPDTFDSGVKNPCWTNSSGAFRCLPYFYVTGMFHAGATSISEKLRLHPDVLTDACTGCQFWGEEGKPMSFYLEHMREAPNAIKQAPATKVLMDSSASTFAFYWAAGGKAHRGYAEAMRPCYQSCVEGFNVHKVPVADCMTAKCFNASLTADVKRATEAGVDWDTEAHNPLLVRAVYGDRPPKMILVARDPIARLYSAYHGYPHYHGKYGKSSSGFTAYVAEQVGALRTCEADFGAARCALYFEALSHREEMVYFHADQLMRGMYALFLEIWYRFIPASNWLIIHSDDLFSQPRETLARVVTFLNITRPDDATLDRMAAAGQMKSFTAGQEPVEPRARQLLAELYAPYNSKLAKLTGDARFEKWNEQPVQ</sequence>
<feature type="domain" description="Sulfotransferase" evidence="4">
    <location>
        <begin position="313"/>
        <end position="442"/>
    </location>
</feature>
<evidence type="ECO:0000259" key="4">
    <source>
        <dbReference type="Pfam" id="PF00685"/>
    </source>
</evidence>
<evidence type="ECO:0000256" key="2">
    <source>
        <dbReference type="SAM" id="MobiDB-lite"/>
    </source>
</evidence>
<accession>A0A9W6BLV8</accession>
<dbReference type="Gene3D" id="3.40.50.300">
    <property type="entry name" value="P-loop containing nucleotide triphosphate hydrolases"/>
    <property type="match status" value="1"/>
</dbReference>
<name>A0A9W6BLV8_9CHLO</name>
<evidence type="ECO:0000313" key="6">
    <source>
        <dbReference type="Proteomes" id="UP001165080"/>
    </source>
</evidence>
<dbReference type="Pfam" id="PF00685">
    <property type="entry name" value="Sulfotransfer_1"/>
    <property type="match status" value="1"/>
</dbReference>
<dbReference type="InterPro" id="IPR000863">
    <property type="entry name" value="Sulfotransferase_dom"/>
</dbReference>
<dbReference type="EC" id="2.8.2.-" evidence="1"/>
<dbReference type="InterPro" id="IPR052654">
    <property type="entry name" value="CS_Sulfotransferase"/>
</dbReference>
<dbReference type="GO" id="GO:0019319">
    <property type="term" value="P:hexose biosynthetic process"/>
    <property type="evidence" value="ECO:0007669"/>
    <property type="project" value="TreeGrafter"/>
</dbReference>
<dbReference type="PANTHER" id="PTHR15723:SF0">
    <property type="entry name" value="CARBOHYDRATE SULFOTRANSFERASE 15"/>
    <property type="match status" value="1"/>
</dbReference>
<dbReference type="GO" id="GO:0050659">
    <property type="term" value="F:N-acetylgalactosamine 4-sulfate 6-O-sulfotransferase activity"/>
    <property type="evidence" value="ECO:0007669"/>
    <property type="project" value="TreeGrafter"/>
</dbReference>
<proteinExistence type="inferred from homology"/>
<reference evidence="5 6" key="1">
    <citation type="journal article" date="2023" name="Commun. Biol.">
        <title>Reorganization of the ancestral sex-determining regions during the evolution of trioecy in Pleodorina starrii.</title>
        <authorList>
            <person name="Takahashi K."/>
            <person name="Suzuki S."/>
            <person name="Kawai-Toyooka H."/>
            <person name="Yamamoto K."/>
            <person name="Hamaji T."/>
            <person name="Ootsuki R."/>
            <person name="Yamaguchi H."/>
            <person name="Kawachi M."/>
            <person name="Higashiyama T."/>
            <person name="Nozaki H."/>
        </authorList>
    </citation>
    <scope>NUCLEOTIDE SEQUENCE [LARGE SCALE GENOMIC DNA]</scope>
    <source>
        <strain evidence="5 6">NIES-4479</strain>
    </source>
</reference>
<feature type="region of interest" description="Disordered" evidence="2">
    <location>
        <begin position="61"/>
        <end position="90"/>
    </location>
</feature>
<keyword evidence="6" id="KW-1185">Reference proteome</keyword>
<comment type="similarity">
    <text evidence="1">Belongs to the sulfotransferase 1 family.</text>
</comment>
<dbReference type="OrthoDB" id="526228at2759"/>
<dbReference type="PANTHER" id="PTHR15723">
    <property type="entry name" value="CARBOHYDRATE SULFOTRANSFERASE 15"/>
    <property type="match status" value="1"/>
</dbReference>
<comment type="caution">
    <text evidence="5">The sequence shown here is derived from an EMBL/GenBank/DDBJ whole genome shotgun (WGS) entry which is preliminary data.</text>
</comment>
<dbReference type="Proteomes" id="UP001165080">
    <property type="component" value="Unassembled WGS sequence"/>
</dbReference>
<keyword evidence="1" id="KW-0808">Transferase</keyword>
<dbReference type="EMBL" id="BRXU01000009">
    <property type="protein sequence ID" value="GLC54160.1"/>
    <property type="molecule type" value="Genomic_DNA"/>
</dbReference>
<evidence type="ECO:0000256" key="3">
    <source>
        <dbReference type="SAM" id="Phobius"/>
    </source>
</evidence>
<protein>
    <recommendedName>
        <fullName evidence="1">Sulfotransferase</fullName>
        <ecNumber evidence="1">2.8.2.-</ecNumber>
    </recommendedName>
</protein>
<feature type="transmembrane region" description="Helical" evidence="3">
    <location>
        <begin position="27"/>
        <end position="51"/>
    </location>
</feature>
<keyword evidence="3" id="KW-0812">Transmembrane</keyword>
<organism evidence="5 6">
    <name type="scientific">Pleodorina starrii</name>
    <dbReference type="NCBI Taxonomy" id="330485"/>
    <lineage>
        <taxon>Eukaryota</taxon>
        <taxon>Viridiplantae</taxon>
        <taxon>Chlorophyta</taxon>
        <taxon>core chlorophytes</taxon>
        <taxon>Chlorophyceae</taxon>
        <taxon>CS clade</taxon>
        <taxon>Chlamydomonadales</taxon>
        <taxon>Volvocaceae</taxon>
        <taxon>Pleodorina</taxon>
    </lineage>
</organism>
<evidence type="ECO:0000256" key="1">
    <source>
        <dbReference type="RuleBase" id="RU361155"/>
    </source>
</evidence>
<keyword evidence="3" id="KW-0472">Membrane</keyword>
<dbReference type="SUPFAM" id="SSF52540">
    <property type="entry name" value="P-loop containing nucleoside triphosphate hydrolases"/>
    <property type="match status" value="1"/>
</dbReference>